<protein>
    <submittedName>
        <fullName evidence="2">DUF58 domain-containing protein</fullName>
    </submittedName>
</protein>
<gene>
    <name evidence="2" type="ORF">D3873_04030</name>
</gene>
<name>A0A385YQQ4_9BACL</name>
<keyword evidence="3" id="KW-1185">Reference proteome</keyword>
<dbReference type="EMBL" id="CP032418">
    <property type="protein sequence ID" value="AYC29085.1"/>
    <property type="molecule type" value="Genomic_DNA"/>
</dbReference>
<evidence type="ECO:0000313" key="2">
    <source>
        <dbReference type="EMBL" id="AYC29085.1"/>
    </source>
</evidence>
<sequence length="290" mass="33352">MTGPSLLPKEMSAKLSRLKIVSKSSTRGAHKGSHRSNRFGSSLDFSDYRVYHPGDDVRQIDWNVFARTEKHFIKRFLDEQEMSVHILLDATKSMNEEKKWLVARQLTSAIGQIVLAKDDTLSFHQSSEDSAYFRKKGRVFQSQYAHHLEKLHTASSDRTFTTSLHLAPLRSKTILYCITDGLESLDQWEIFLKNTARVSRDIRVLFIHAKEDIVPLVNGDVEFISREEEASVNVTILKDTMIQYTNSREAHFQALESLLRKHGASFLHVSSEESIHHILFTQLIRANWLV</sequence>
<organism evidence="2 3">
    <name type="scientific">Paenisporosarcina cavernae</name>
    <dbReference type="NCBI Taxonomy" id="2320858"/>
    <lineage>
        <taxon>Bacteria</taxon>
        <taxon>Bacillati</taxon>
        <taxon>Bacillota</taxon>
        <taxon>Bacilli</taxon>
        <taxon>Bacillales</taxon>
        <taxon>Caryophanaceae</taxon>
        <taxon>Paenisporosarcina</taxon>
    </lineage>
</organism>
<feature type="domain" description="DUF58" evidence="1">
    <location>
        <begin position="47"/>
        <end position="240"/>
    </location>
</feature>
<reference evidence="3" key="1">
    <citation type="submission" date="2018-09" db="EMBL/GenBank/DDBJ databases">
        <authorList>
            <person name="Zhu H."/>
        </authorList>
    </citation>
    <scope>NUCLEOTIDE SEQUENCE [LARGE SCALE GENOMIC DNA]</scope>
    <source>
        <strain evidence="3">K2R23-3</strain>
    </source>
</reference>
<evidence type="ECO:0000259" key="1">
    <source>
        <dbReference type="Pfam" id="PF01882"/>
    </source>
</evidence>
<dbReference type="KEGG" id="paek:D3873_04030"/>
<accession>A0A385YQQ4</accession>
<dbReference type="Proteomes" id="UP000265725">
    <property type="component" value="Chromosome"/>
</dbReference>
<dbReference type="PANTHER" id="PTHR33608:SF7">
    <property type="entry name" value="DUF58 DOMAIN-CONTAINING PROTEIN"/>
    <property type="match status" value="1"/>
</dbReference>
<proteinExistence type="predicted"/>
<dbReference type="OrthoDB" id="9776116at2"/>
<evidence type="ECO:0000313" key="3">
    <source>
        <dbReference type="Proteomes" id="UP000265725"/>
    </source>
</evidence>
<dbReference type="RefSeq" id="WP_119882826.1">
    <property type="nucleotide sequence ID" value="NZ_CP032418.1"/>
</dbReference>
<dbReference type="InterPro" id="IPR002881">
    <property type="entry name" value="DUF58"/>
</dbReference>
<dbReference type="PANTHER" id="PTHR33608">
    <property type="entry name" value="BLL2464 PROTEIN"/>
    <property type="match status" value="1"/>
</dbReference>
<dbReference type="Pfam" id="PF01882">
    <property type="entry name" value="DUF58"/>
    <property type="match status" value="1"/>
</dbReference>
<dbReference type="AlphaFoldDB" id="A0A385YQQ4"/>